<sequence length="62" mass="6772">MSQCQTSAPGRYKSNSRPSETSRALIKEPRSELETSSWVMSIAHSLFSPPGTSESDSLGIRD</sequence>
<dbReference type="HOGENOM" id="CLU_2904356_0_0_1"/>
<protein>
    <submittedName>
        <fullName evidence="2">Uncharacterized protein</fullName>
    </submittedName>
</protein>
<dbReference type="RefSeq" id="XP_018754518.1">
    <property type="nucleotide sequence ID" value="XM_018896970.1"/>
</dbReference>
<dbReference type="KEGG" id="fvr:FVEG_08140"/>
<name>W7MV90_GIBM7</name>
<gene>
    <name evidence="2" type="ORF">FVEG_08140</name>
</gene>
<evidence type="ECO:0000313" key="3">
    <source>
        <dbReference type="Proteomes" id="UP000009096"/>
    </source>
</evidence>
<accession>W7MV90</accession>
<dbReference type="Proteomes" id="UP000009096">
    <property type="component" value="Chromosome 3"/>
</dbReference>
<dbReference type="VEuPathDB" id="FungiDB:FVEG_08140"/>
<dbReference type="AlphaFoldDB" id="W7MV90"/>
<evidence type="ECO:0000256" key="1">
    <source>
        <dbReference type="SAM" id="MobiDB-lite"/>
    </source>
</evidence>
<evidence type="ECO:0000313" key="2">
    <source>
        <dbReference type="EMBL" id="EWG48327.1"/>
    </source>
</evidence>
<organism evidence="2 3">
    <name type="scientific">Gibberella moniliformis (strain M3125 / FGSC 7600)</name>
    <name type="common">Maize ear and stalk rot fungus</name>
    <name type="synonym">Fusarium verticillioides</name>
    <dbReference type="NCBI Taxonomy" id="334819"/>
    <lineage>
        <taxon>Eukaryota</taxon>
        <taxon>Fungi</taxon>
        <taxon>Dikarya</taxon>
        <taxon>Ascomycota</taxon>
        <taxon>Pezizomycotina</taxon>
        <taxon>Sordariomycetes</taxon>
        <taxon>Hypocreomycetidae</taxon>
        <taxon>Hypocreales</taxon>
        <taxon>Nectriaceae</taxon>
        <taxon>Fusarium</taxon>
        <taxon>Fusarium fujikuroi species complex</taxon>
    </lineage>
</organism>
<dbReference type="EMBL" id="DS022251">
    <property type="protein sequence ID" value="EWG48327.1"/>
    <property type="molecule type" value="Genomic_DNA"/>
</dbReference>
<reference evidence="2 3" key="1">
    <citation type="journal article" date="2010" name="Nature">
        <title>Comparative genomics reveals mobile pathogenicity chromosomes in Fusarium.</title>
        <authorList>
            <person name="Ma L.J."/>
            <person name="van der Does H.C."/>
            <person name="Borkovich K.A."/>
            <person name="Coleman J.J."/>
            <person name="Daboussi M.J."/>
            <person name="Di Pietro A."/>
            <person name="Dufresne M."/>
            <person name="Freitag M."/>
            <person name="Grabherr M."/>
            <person name="Henrissat B."/>
            <person name="Houterman P.M."/>
            <person name="Kang S."/>
            <person name="Shim W.B."/>
            <person name="Woloshuk C."/>
            <person name="Xie X."/>
            <person name="Xu J.R."/>
            <person name="Antoniw J."/>
            <person name="Baker S.E."/>
            <person name="Bluhm B.H."/>
            <person name="Breakspear A."/>
            <person name="Brown D.W."/>
            <person name="Butchko R.A."/>
            <person name="Chapman S."/>
            <person name="Coulson R."/>
            <person name="Coutinho P.M."/>
            <person name="Danchin E.G."/>
            <person name="Diener A."/>
            <person name="Gale L.R."/>
            <person name="Gardiner D.M."/>
            <person name="Goff S."/>
            <person name="Hammond-Kosack K.E."/>
            <person name="Hilburn K."/>
            <person name="Hua-Van A."/>
            <person name="Jonkers W."/>
            <person name="Kazan K."/>
            <person name="Kodira C.D."/>
            <person name="Koehrsen M."/>
            <person name="Kumar L."/>
            <person name="Lee Y.H."/>
            <person name="Li L."/>
            <person name="Manners J.M."/>
            <person name="Miranda-Saavedra D."/>
            <person name="Mukherjee M."/>
            <person name="Park G."/>
            <person name="Park J."/>
            <person name="Park S.Y."/>
            <person name="Proctor R.H."/>
            <person name="Regev A."/>
            <person name="Ruiz-Roldan M.C."/>
            <person name="Sain D."/>
            <person name="Sakthikumar S."/>
            <person name="Sykes S."/>
            <person name="Schwartz D.C."/>
            <person name="Turgeon B.G."/>
            <person name="Wapinski I."/>
            <person name="Yoder O."/>
            <person name="Young S."/>
            <person name="Zeng Q."/>
            <person name="Zhou S."/>
            <person name="Galagan J."/>
            <person name="Cuomo C.A."/>
            <person name="Kistler H.C."/>
            <person name="Rep M."/>
        </authorList>
    </citation>
    <scope>NUCLEOTIDE SEQUENCE [LARGE SCALE GENOMIC DNA]</scope>
    <source>
        <strain evidence="3">M3125 / FGSC 7600</strain>
    </source>
</reference>
<keyword evidence="3" id="KW-1185">Reference proteome</keyword>
<dbReference type="GeneID" id="30065898"/>
<feature type="compositionally biased region" description="Polar residues" evidence="1">
    <location>
        <begin position="1"/>
        <end position="22"/>
    </location>
</feature>
<feature type="region of interest" description="Disordered" evidence="1">
    <location>
        <begin position="1"/>
        <end position="31"/>
    </location>
</feature>
<proteinExistence type="predicted"/>